<proteinExistence type="inferred from homology"/>
<dbReference type="PANTHER" id="PTHR43318:SF1">
    <property type="entry name" value="POLYSACCHARIDE BIOSYNTHESIS PROTEIN EPSC-RELATED"/>
    <property type="match status" value="1"/>
</dbReference>
<dbReference type="RefSeq" id="WP_343885847.1">
    <property type="nucleotide sequence ID" value="NZ_BAAAKI010000010.1"/>
</dbReference>
<keyword evidence="5" id="KW-1185">Reference proteome</keyword>
<evidence type="ECO:0000313" key="5">
    <source>
        <dbReference type="Proteomes" id="UP001596266"/>
    </source>
</evidence>
<dbReference type="InterPro" id="IPR003869">
    <property type="entry name" value="Polysac_CapD-like"/>
</dbReference>
<dbReference type="EMBL" id="JBHSUA010000020">
    <property type="protein sequence ID" value="MFC6397543.1"/>
    <property type="molecule type" value="Genomic_DNA"/>
</dbReference>
<comment type="caution">
    <text evidence="4">The sequence shown here is derived from an EMBL/GenBank/DDBJ whole genome shotgun (WGS) entry which is preliminary data.</text>
</comment>
<dbReference type="Proteomes" id="UP001596266">
    <property type="component" value="Unassembled WGS sequence"/>
</dbReference>
<accession>A0ABW1X3C7</accession>
<evidence type="ECO:0000256" key="2">
    <source>
        <dbReference type="SAM" id="MobiDB-lite"/>
    </source>
</evidence>
<dbReference type="SUPFAM" id="SSF51735">
    <property type="entry name" value="NAD(P)-binding Rossmann-fold domains"/>
    <property type="match status" value="1"/>
</dbReference>
<evidence type="ECO:0000256" key="1">
    <source>
        <dbReference type="ARBA" id="ARBA00007430"/>
    </source>
</evidence>
<dbReference type="PANTHER" id="PTHR43318">
    <property type="entry name" value="UDP-N-ACETYLGLUCOSAMINE 4,6-DEHYDRATASE"/>
    <property type="match status" value="1"/>
</dbReference>
<evidence type="ECO:0000259" key="3">
    <source>
        <dbReference type="Pfam" id="PF02719"/>
    </source>
</evidence>
<protein>
    <submittedName>
        <fullName evidence="4">Polysaccharide biosynthesis protein</fullName>
    </submittedName>
</protein>
<evidence type="ECO:0000313" key="4">
    <source>
        <dbReference type="EMBL" id="MFC6397543.1"/>
    </source>
</evidence>
<sequence length="188" mass="20583">MRSPRFPGHRTRLEPRAGTWSRGRLPRRRAQQAQPPPLRHQRAGTGNHLVRVGSEIARQVHKFGPEELILLDRDESGLHSTQLSIWNQGLLNTRNMVLCDIRDEAALDAVFAEHQPDVVFHAAALKHLRGTGHELITSVAVPAVDPVRLGGIDGSDPDEMAKLTAQRASLPLGTTAAPPTRPKLSAVV</sequence>
<organism evidence="4 5">
    <name type="scientific">Luteococcus sanguinis</name>
    <dbReference type="NCBI Taxonomy" id="174038"/>
    <lineage>
        <taxon>Bacteria</taxon>
        <taxon>Bacillati</taxon>
        <taxon>Actinomycetota</taxon>
        <taxon>Actinomycetes</taxon>
        <taxon>Propionibacteriales</taxon>
        <taxon>Propionibacteriaceae</taxon>
        <taxon>Luteococcus</taxon>
    </lineage>
</organism>
<name>A0ABW1X3C7_9ACTN</name>
<dbReference type="InterPro" id="IPR051203">
    <property type="entry name" value="Polysaccharide_Synthase-Rel"/>
</dbReference>
<dbReference type="Gene3D" id="3.40.50.720">
    <property type="entry name" value="NAD(P)-binding Rossmann-like Domain"/>
    <property type="match status" value="1"/>
</dbReference>
<dbReference type="Pfam" id="PF02719">
    <property type="entry name" value="Polysacc_synt_2"/>
    <property type="match status" value="1"/>
</dbReference>
<feature type="region of interest" description="Disordered" evidence="2">
    <location>
        <begin position="1"/>
        <end position="45"/>
    </location>
</feature>
<comment type="similarity">
    <text evidence="1">Belongs to the polysaccharide synthase family.</text>
</comment>
<dbReference type="InterPro" id="IPR036291">
    <property type="entry name" value="NAD(P)-bd_dom_sf"/>
</dbReference>
<feature type="domain" description="Polysaccharide biosynthesis protein CapD-like" evidence="3">
    <location>
        <begin position="52"/>
        <end position="128"/>
    </location>
</feature>
<gene>
    <name evidence="4" type="ORF">ACFP57_11200</name>
</gene>
<reference evidence="5" key="1">
    <citation type="journal article" date="2019" name="Int. J. Syst. Evol. Microbiol.">
        <title>The Global Catalogue of Microorganisms (GCM) 10K type strain sequencing project: providing services to taxonomists for standard genome sequencing and annotation.</title>
        <authorList>
            <consortium name="The Broad Institute Genomics Platform"/>
            <consortium name="The Broad Institute Genome Sequencing Center for Infectious Disease"/>
            <person name="Wu L."/>
            <person name="Ma J."/>
        </authorList>
    </citation>
    <scope>NUCLEOTIDE SEQUENCE [LARGE SCALE GENOMIC DNA]</scope>
    <source>
        <strain evidence="5">CGMCC 1.15277</strain>
    </source>
</reference>